<comment type="caution">
    <text evidence="2">The sequence shown here is derived from an EMBL/GenBank/DDBJ whole genome shotgun (WGS) entry which is preliminary data.</text>
</comment>
<evidence type="ECO:0000259" key="1">
    <source>
        <dbReference type="Pfam" id="PF03184"/>
    </source>
</evidence>
<organism evidence="2 3">
    <name type="scientific">Symbiodinium natans</name>
    <dbReference type="NCBI Taxonomy" id="878477"/>
    <lineage>
        <taxon>Eukaryota</taxon>
        <taxon>Sar</taxon>
        <taxon>Alveolata</taxon>
        <taxon>Dinophyceae</taxon>
        <taxon>Suessiales</taxon>
        <taxon>Symbiodiniaceae</taxon>
        <taxon>Symbiodinium</taxon>
    </lineage>
</organism>
<dbReference type="AlphaFoldDB" id="A0A812L7B7"/>
<accession>A0A812L7B7</accession>
<dbReference type="Proteomes" id="UP000604046">
    <property type="component" value="Unassembled WGS sequence"/>
</dbReference>
<feature type="domain" description="DDE-1" evidence="1">
    <location>
        <begin position="160"/>
        <end position="288"/>
    </location>
</feature>
<dbReference type="GO" id="GO:0003676">
    <property type="term" value="F:nucleic acid binding"/>
    <property type="evidence" value="ECO:0007669"/>
    <property type="project" value="InterPro"/>
</dbReference>
<evidence type="ECO:0000313" key="2">
    <source>
        <dbReference type="EMBL" id="CAE7240089.1"/>
    </source>
</evidence>
<protein>
    <recommendedName>
        <fullName evidence="1">DDE-1 domain-containing protein</fullName>
    </recommendedName>
</protein>
<proteinExistence type="predicted"/>
<keyword evidence="3" id="KW-1185">Reference proteome</keyword>
<name>A0A812L7B7_9DINO</name>
<dbReference type="InterPro" id="IPR004875">
    <property type="entry name" value="DDE_SF_endonuclease_dom"/>
</dbReference>
<dbReference type="OrthoDB" id="8123525at2759"/>
<evidence type="ECO:0000313" key="3">
    <source>
        <dbReference type="Proteomes" id="UP000604046"/>
    </source>
</evidence>
<sequence length="361" mass="40907">MLRFECSLQSRARHVWKSPSRPVGAFWKCWSLLLRGLLFESKKLRPASGSSSPASRVKQYFPRPLLASDSEAQSELQISEFSKLPIWSCPCAREVQTLWQWVSWLRRCCVCAGKIPVLLNETYVPWNPGYVAGNVVRKPKRVQGACASKQRKGRFSFTPVICTDEALQPMLPRFIVAKRSVLSARAVRNTDKPDSVHVWREASAWSTVRIMCRMLEELSRALAPFPNYQAILLLDCHSSHLHPETVRAANNHGLSMAVIPAGLTGLVQPLDTLAFAGFKCRLKQQFQIGLGERQTMPEDQSFFNGKRWQPGFAPLEFEPQFPIRLARELRVYQEALALVPSIAPTRDELLSSQLSVDRRSF</sequence>
<dbReference type="Pfam" id="PF03184">
    <property type="entry name" value="DDE_1"/>
    <property type="match status" value="1"/>
</dbReference>
<dbReference type="EMBL" id="CAJNDS010000902">
    <property type="protein sequence ID" value="CAE7240089.1"/>
    <property type="molecule type" value="Genomic_DNA"/>
</dbReference>
<reference evidence="2" key="1">
    <citation type="submission" date="2021-02" db="EMBL/GenBank/DDBJ databases">
        <authorList>
            <person name="Dougan E. K."/>
            <person name="Rhodes N."/>
            <person name="Thang M."/>
            <person name="Chan C."/>
        </authorList>
    </citation>
    <scope>NUCLEOTIDE SEQUENCE</scope>
</reference>
<gene>
    <name evidence="2" type="ORF">SNAT2548_LOCUS10716</name>
</gene>